<dbReference type="PANTHER" id="PTHR37314:SF4">
    <property type="entry name" value="UPF0700 TRANSMEMBRANE PROTEIN YOAK"/>
    <property type="match status" value="1"/>
</dbReference>
<dbReference type="Pfam" id="PF06912">
    <property type="entry name" value="DUF1275"/>
    <property type="match status" value="1"/>
</dbReference>
<feature type="transmembrane region" description="Helical" evidence="1">
    <location>
        <begin position="60"/>
        <end position="86"/>
    </location>
</feature>
<sequence length="242" mass="24677">MPPLECPQRRDPRALLLLYSGLLAAVAGWVNSVALLVWVYPVGNLTALTTKIGQHTTNPLLHPGGMIAAIVTGFLIGVLGAGALLAPAQSPTGPRHAAVLLGEAALLLAAAGIEHPLIRAPLAAAACGLQNGMTSSFPGMPIRTTHFTGTITDLGLLVARSHRHGIDGWKAALLTSTVLLFIGGAAGGVILGGRIGDHALIPAAITCGGLAIAHVLRFRWHRSLAVDTAPALEPGPHGDAPS</sequence>
<proteinExistence type="predicted"/>
<reference evidence="2 3" key="1">
    <citation type="journal article" date="2019" name="Emerg. Microbes Infect.">
        <title>Comprehensive subspecies identification of 175 nontuberculous mycobacteria species based on 7547 genomic profiles.</title>
        <authorList>
            <person name="Matsumoto Y."/>
            <person name="Kinjo T."/>
            <person name="Motooka D."/>
            <person name="Nabeya D."/>
            <person name="Jung N."/>
            <person name="Uechi K."/>
            <person name="Horii T."/>
            <person name="Iida T."/>
            <person name="Fujita J."/>
            <person name="Nakamura S."/>
        </authorList>
    </citation>
    <scope>NUCLEOTIDE SEQUENCE [LARGE SCALE GENOMIC DNA]</scope>
    <source>
        <strain evidence="2 3">JCM 18565</strain>
    </source>
</reference>
<keyword evidence="2" id="KW-0614">Plasmid</keyword>
<evidence type="ECO:0000313" key="3">
    <source>
        <dbReference type="Proteomes" id="UP000465240"/>
    </source>
</evidence>
<dbReference type="EMBL" id="BLKX01000002">
    <property type="protein sequence ID" value="GFG83052.1"/>
    <property type="molecule type" value="Genomic_DNA"/>
</dbReference>
<dbReference type="InterPro" id="IPR010699">
    <property type="entry name" value="DUF1275"/>
</dbReference>
<evidence type="ECO:0000256" key="1">
    <source>
        <dbReference type="SAM" id="Phobius"/>
    </source>
</evidence>
<evidence type="ECO:0000313" key="2">
    <source>
        <dbReference type="EMBL" id="GFG83052.1"/>
    </source>
</evidence>
<name>A0ABQ1CFN5_9MYCO</name>
<organism evidence="2 3">
    <name type="scientific">Mycobacterium paragordonae</name>
    <dbReference type="NCBI Taxonomy" id="1389713"/>
    <lineage>
        <taxon>Bacteria</taxon>
        <taxon>Bacillati</taxon>
        <taxon>Actinomycetota</taxon>
        <taxon>Actinomycetes</taxon>
        <taxon>Mycobacteriales</taxon>
        <taxon>Mycobacteriaceae</taxon>
        <taxon>Mycobacterium</taxon>
    </lineage>
</organism>
<keyword evidence="1" id="KW-1133">Transmembrane helix</keyword>
<feature type="transmembrane region" description="Helical" evidence="1">
    <location>
        <begin position="171"/>
        <end position="193"/>
    </location>
</feature>
<geneLocation type="plasmid" evidence="2">
    <name>pJCM18565</name>
</geneLocation>
<comment type="caution">
    <text evidence="2">The sequence shown here is derived from an EMBL/GenBank/DDBJ whole genome shotgun (WGS) entry which is preliminary data.</text>
</comment>
<keyword evidence="1" id="KW-0472">Membrane</keyword>
<keyword evidence="1" id="KW-0812">Transmembrane</keyword>
<dbReference type="PANTHER" id="PTHR37314">
    <property type="entry name" value="SLR0142 PROTEIN"/>
    <property type="match status" value="1"/>
</dbReference>
<accession>A0ABQ1CFN5</accession>
<protein>
    <recommendedName>
        <fullName evidence="4">DUF1275 domain-containing protein</fullName>
    </recommendedName>
</protein>
<feature type="transmembrane region" description="Helical" evidence="1">
    <location>
        <begin position="199"/>
        <end position="216"/>
    </location>
</feature>
<dbReference type="Proteomes" id="UP000465240">
    <property type="component" value="Unassembled WGS sequence"/>
</dbReference>
<feature type="transmembrane region" description="Helical" evidence="1">
    <location>
        <begin position="16"/>
        <end position="40"/>
    </location>
</feature>
<keyword evidence="3" id="KW-1185">Reference proteome</keyword>
<gene>
    <name evidence="2" type="ORF">MPRG_63280</name>
</gene>
<dbReference type="RefSeq" id="WP_084023592.1">
    <property type="nucleotide sequence ID" value="NZ_BLKX01000002.1"/>
</dbReference>
<evidence type="ECO:0008006" key="4">
    <source>
        <dbReference type="Google" id="ProtNLM"/>
    </source>
</evidence>